<sequence>MKIIIDKTDLQNILKKAISATEKKSALPILSNFLLKAEDNKLIIEATDLETHIRLSVFTQVEEEGSACVNAKRLTDISRLLPTDKVNISLEGNTLKIKSGKTKYSLPTANVEDFPQMKEFPEDLSFIISGDEIQNAIRKTLYCVSKEESRYAIQGVLLKSRDDKIDFVATDGHRLALYTVEKTGNIENPVEAIIPQKALNELRKLLTGMEDVKIAVEEQYIFFKTPEWILMSRLLEGAFPDYTKVFPSEFTAEILLDKKQLIDAVKRVSAVIEGDTKPVKFILNDNKLTLRSFSQEYGEAVDEIDIDYQGDEFVIGFNAKYVIDAVEPIDEEKFCMKFTNPKGQTVVQPIENEKYKAIIMPMDID</sequence>
<dbReference type="GO" id="GO:0003887">
    <property type="term" value="F:DNA-directed DNA polymerase activity"/>
    <property type="evidence" value="ECO:0007669"/>
    <property type="project" value="UniProtKB-UniRule"/>
</dbReference>
<dbReference type="GO" id="GO:0005737">
    <property type="term" value="C:cytoplasm"/>
    <property type="evidence" value="ECO:0007669"/>
    <property type="project" value="UniProtKB-SubCell"/>
</dbReference>
<dbReference type="SUPFAM" id="SSF55979">
    <property type="entry name" value="DNA clamp"/>
    <property type="match status" value="3"/>
</dbReference>
<dbReference type="InterPro" id="IPR022634">
    <property type="entry name" value="DNA_polIII_beta_N"/>
</dbReference>
<dbReference type="InterPro" id="IPR046938">
    <property type="entry name" value="DNA_clamp_sf"/>
</dbReference>
<protein>
    <recommendedName>
        <fullName evidence="3 10">Beta sliding clamp</fullName>
    </recommendedName>
</protein>
<dbReference type="Gene3D" id="3.70.10.10">
    <property type="match status" value="1"/>
</dbReference>
<dbReference type="Pfam" id="PF02767">
    <property type="entry name" value="DNA_pol3_beta_2"/>
    <property type="match status" value="1"/>
</dbReference>
<name>A0A3M0BF21_9AQUI</name>
<dbReference type="Gene3D" id="3.10.150.10">
    <property type="entry name" value="DNA Polymerase III, subunit A, domain 2"/>
    <property type="match status" value="1"/>
</dbReference>
<dbReference type="SMART" id="SM00480">
    <property type="entry name" value="POL3Bc"/>
    <property type="match status" value="1"/>
</dbReference>
<evidence type="ECO:0000259" key="12">
    <source>
        <dbReference type="Pfam" id="PF02767"/>
    </source>
</evidence>
<comment type="subcellular location">
    <subcellularLocation>
        <location evidence="1 10">Cytoplasm</location>
    </subcellularLocation>
</comment>
<evidence type="ECO:0000256" key="7">
    <source>
        <dbReference type="ARBA" id="ARBA00022705"/>
    </source>
</evidence>
<comment type="subunit">
    <text evidence="10">Forms a ring-shaped head-to-tail homodimer around DNA.</text>
</comment>
<feature type="domain" description="DNA polymerase III beta sliding clamp N-terminal" evidence="11">
    <location>
        <begin position="1"/>
        <end position="117"/>
    </location>
</feature>
<gene>
    <name evidence="14" type="ORF">CLV39_1024</name>
</gene>
<evidence type="ECO:0000259" key="13">
    <source>
        <dbReference type="Pfam" id="PF02768"/>
    </source>
</evidence>
<dbReference type="GO" id="GO:0006271">
    <property type="term" value="P:DNA strand elongation involved in DNA replication"/>
    <property type="evidence" value="ECO:0007669"/>
    <property type="project" value="TreeGrafter"/>
</dbReference>
<dbReference type="Pfam" id="PF02768">
    <property type="entry name" value="DNA_pol3_beta_3"/>
    <property type="match status" value="1"/>
</dbReference>
<dbReference type="GO" id="GO:0003677">
    <property type="term" value="F:DNA binding"/>
    <property type="evidence" value="ECO:0007669"/>
    <property type="project" value="UniProtKB-UniRule"/>
</dbReference>
<dbReference type="InterPro" id="IPR001001">
    <property type="entry name" value="DNA_polIII_beta"/>
</dbReference>
<dbReference type="PIRSF" id="PIRSF000804">
    <property type="entry name" value="DNA_pol_III_b"/>
    <property type="match status" value="1"/>
</dbReference>
<dbReference type="AlphaFoldDB" id="A0A3M0BF21"/>
<dbReference type="EMBL" id="REFO01000012">
    <property type="protein sequence ID" value="RMA96013.1"/>
    <property type="molecule type" value="Genomic_DNA"/>
</dbReference>
<keyword evidence="15" id="KW-1185">Reference proteome</keyword>
<keyword evidence="9" id="KW-0238">DNA-binding</keyword>
<evidence type="ECO:0000256" key="1">
    <source>
        <dbReference type="ARBA" id="ARBA00004496"/>
    </source>
</evidence>
<dbReference type="PANTHER" id="PTHR30478:SF0">
    <property type="entry name" value="BETA SLIDING CLAMP"/>
    <property type="match status" value="1"/>
</dbReference>
<evidence type="ECO:0000313" key="14">
    <source>
        <dbReference type="EMBL" id="RMA96013.1"/>
    </source>
</evidence>
<dbReference type="InterPro" id="IPR022635">
    <property type="entry name" value="DNA_polIII_beta_C"/>
</dbReference>
<dbReference type="CDD" id="cd00140">
    <property type="entry name" value="beta_clamp"/>
    <property type="match status" value="1"/>
</dbReference>
<evidence type="ECO:0000256" key="6">
    <source>
        <dbReference type="ARBA" id="ARBA00022695"/>
    </source>
</evidence>
<keyword evidence="7 10" id="KW-0235">DNA replication</keyword>
<evidence type="ECO:0000313" key="15">
    <source>
        <dbReference type="Proteomes" id="UP000280842"/>
    </source>
</evidence>
<dbReference type="OrthoDB" id="8421503at2"/>
<dbReference type="InterPro" id="IPR022637">
    <property type="entry name" value="DNA_polIII_beta_cen"/>
</dbReference>
<evidence type="ECO:0000259" key="11">
    <source>
        <dbReference type="Pfam" id="PF00712"/>
    </source>
</evidence>
<dbReference type="RefSeq" id="WP_121923152.1">
    <property type="nucleotide sequence ID" value="NZ_REFO01000012.1"/>
</dbReference>
<organism evidence="14 15">
    <name type="scientific">Hydrogenothermus marinus</name>
    <dbReference type="NCBI Taxonomy" id="133270"/>
    <lineage>
        <taxon>Bacteria</taxon>
        <taxon>Pseudomonadati</taxon>
        <taxon>Aquificota</taxon>
        <taxon>Aquificia</taxon>
        <taxon>Aquificales</taxon>
        <taxon>Hydrogenothermaceae</taxon>
        <taxon>Hydrogenothermus</taxon>
    </lineage>
</organism>
<evidence type="ECO:0000256" key="5">
    <source>
        <dbReference type="ARBA" id="ARBA00022679"/>
    </source>
</evidence>
<keyword evidence="8 10" id="KW-0239">DNA-directed DNA polymerase</keyword>
<reference evidence="14 15" key="1">
    <citation type="submission" date="2018-10" db="EMBL/GenBank/DDBJ databases">
        <title>Genomic Encyclopedia of Archaeal and Bacterial Type Strains, Phase II (KMG-II): from individual species to whole genera.</title>
        <authorList>
            <person name="Goeker M."/>
        </authorList>
    </citation>
    <scope>NUCLEOTIDE SEQUENCE [LARGE SCALE GENOMIC DNA]</scope>
    <source>
        <strain evidence="14 15">VM1</strain>
    </source>
</reference>
<comment type="similarity">
    <text evidence="2 10">Belongs to the beta sliding clamp family.</text>
</comment>
<evidence type="ECO:0000256" key="2">
    <source>
        <dbReference type="ARBA" id="ARBA00010752"/>
    </source>
</evidence>
<dbReference type="GO" id="GO:0009360">
    <property type="term" value="C:DNA polymerase III complex"/>
    <property type="evidence" value="ECO:0007669"/>
    <property type="project" value="InterPro"/>
</dbReference>
<keyword evidence="4 10" id="KW-0963">Cytoplasm</keyword>
<dbReference type="Proteomes" id="UP000280842">
    <property type="component" value="Unassembled WGS sequence"/>
</dbReference>
<dbReference type="PANTHER" id="PTHR30478">
    <property type="entry name" value="DNA POLYMERASE III SUBUNIT BETA"/>
    <property type="match status" value="1"/>
</dbReference>
<keyword evidence="6 10" id="KW-0548">Nucleotidyltransferase</keyword>
<evidence type="ECO:0000256" key="4">
    <source>
        <dbReference type="ARBA" id="ARBA00022490"/>
    </source>
</evidence>
<proteinExistence type="inferred from homology"/>
<feature type="domain" description="DNA polymerase III beta sliding clamp central" evidence="12">
    <location>
        <begin position="128"/>
        <end position="241"/>
    </location>
</feature>
<dbReference type="GO" id="GO:0008408">
    <property type="term" value="F:3'-5' exonuclease activity"/>
    <property type="evidence" value="ECO:0007669"/>
    <property type="project" value="InterPro"/>
</dbReference>
<feature type="domain" description="DNA polymerase III beta sliding clamp C-terminal" evidence="13">
    <location>
        <begin position="244"/>
        <end position="362"/>
    </location>
</feature>
<dbReference type="Pfam" id="PF00712">
    <property type="entry name" value="DNA_pol3_beta"/>
    <property type="match status" value="1"/>
</dbReference>
<dbReference type="NCBIfam" id="TIGR00663">
    <property type="entry name" value="dnan"/>
    <property type="match status" value="1"/>
</dbReference>
<evidence type="ECO:0000256" key="9">
    <source>
        <dbReference type="ARBA" id="ARBA00023125"/>
    </source>
</evidence>
<evidence type="ECO:0000256" key="10">
    <source>
        <dbReference type="PIRNR" id="PIRNR000804"/>
    </source>
</evidence>
<comment type="function">
    <text evidence="10">Confers DNA tethering and processivity to DNA polymerases and other proteins. Acts as a clamp, forming a ring around DNA (a reaction catalyzed by the clamp-loading complex) which diffuses in an ATP-independent manner freely and bidirectionally along dsDNA. Initially characterized for its ability to contact the catalytic subunit of DNA polymerase III (Pol III), a complex, multichain enzyme responsible for most of the replicative synthesis in bacteria; Pol III exhibits 3'-5' exonuclease proofreading activity. The beta chain is required for initiation of replication as well as for processivity of DNA replication.</text>
</comment>
<evidence type="ECO:0000256" key="8">
    <source>
        <dbReference type="ARBA" id="ARBA00022932"/>
    </source>
</evidence>
<evidence type="ECO:0000256" key="3">
    <source>
        <dbReference type="ARBA" id="ARBA00021035"/>
    </source>
</evidence>
<comment type="caution">
    <text evidence="14">The sequence shown here is derived from an EMBL/GenBank/DDBJ whole genome shotgun (WGS) entry which is preliminary data.</text>
</comment>
<accession>A0A3M0BF21</accession>
<keyword evidence="5 10" id="KW-0808">Transferase</keyword>